<evidence type="ECO:0000256" key="3">
    <source>
        <dbReference type="ARBA" id="ARBA00023224"/>
    </source>
</evidence>
<dbReference type="SUPFAM" id="SSF58104">
    <property type="entry name" value="Methyl-accepting chemotaxis protein (MCP) signaling domain"/>
    <property type="match status" value="1"/>
</dbReference>
<dbReference type="CDD" id="cd06225">
    <property type="entry name" value="HAMP"/>
    <property type="match status" value="1"/>
</dbReference>
<dbReference type="SMART" id="SM00304">
    <property type="entry name" value="HAMP"/>
    <property type="match status" value="1"/>
</dbReference>
<dbReference type="InterPro" id="IPR000727">
    <property type="entry name" value="T_SNARE_dom"/>
</dbReference>
<dbReference type="PANTHER" id="PTHR32089:SF112">
    <property type="entry name" value="LYSOZYME-LIKE PROTEIN-RELATED"/>
    <property type="match status" value="1"/>
</dbReference>
<dbReference type="InterPro" id="IPR003660">
    <property type="entry name" value="HAMP_dom"/>
</dbReference>
<evidence type="ECO:0000256" key="2">
    <source>
        <dbReference type="ARBA" id="ARBA00022519"/>
    </source>
</evidence>
<protein>
    <submittedName>
        <fullName evidence="10">Methyl-accepting chemotaxis protein</fullName>
    </submittedName>
</protein>
<name>A0A7X0EEK1_9PROT</name>
<dbReference type="SMART" id="SM00283">
    <property type="entry name" value="MA"/>
    <property type="match status" value="1"/>
</dbReference>
<evidence type="ECO:0000259" key="9">
    <source>
        <dbReference type="PROSITE" id="PS50885"/>
    </source>
</evidence>
<feature type="transmembrane region" description="Helical" evidence="6">
    <location>
        <begin position="12"/>
        <end position="32"/>
    </location>
</feature>
<gene>
    <name evidence="10" type="ORF">FHS74_004568</name>
</gene>
<dbReference type="Pfam" id="PF12729">
    <property type="entry name" value="4HB_MCP_1"/>
    <property type="match status" value="1"/>
</dbReference>
<dbReference type="GO" id="GO:0006935">
    <property type="term" value="P:chemotaxis"/>
    <property type="evidence" value="ECO:0007669"/>
    <property type="project" value="InterPro"/>
</dbReference>
<dbReference type="Pfam" id="PF00672">
    <property type="entry name" value="HAMP"/>
    <property type="match status" value="1"/>
</dbReference>
<dbReference type="GO" id="GO:0005886">
    <property type="term" value="C:plasma membrane"/>
    <property type="evidence" value="ECO:0007669"/>
    <property type="project" value="UniProtKB-SubCell"/>
</dbReference>
<feature type="domain" description="HAMP" evidence="9">
    <location>
        <begin position="213"/>
        <end position="266"/>
    </location>
</feature>
<evidence type="ECO:0000313" key="11">
    <source>
        <dbReference type="Proteomes" id="UP000539175"/>
    </source>
</evidence>
<dbReference type="GO" id="GO:0004888">
    <property type="term" value="F:transmembrane signaling receptor activity"/>
    <property type="evidence" value="ECO:0007669"/>
    <property type="project" value="InterPro"/>
</dbReference>
<keyword evidence="6" id="KW-1133">Transmembrane helix</keyword>
<keyword evidence="11" id="KW-1185">Reference proteome</keyword>
<dbReference type="PROSITE" id="PS50192">
    <property type="entry name" value="T_SNARE"/>
    <property type="match status" value="1"/>
</dbReference>
<dbReference type="PROSITE" id="PS50111">
    <property type="entry name" value="CHEMOTAXIS_TRANSDUC_2"/>
    <property type="match status" value="1"/>
</dbReference>
<feature type="transmembrane region" description="Helical" evidence="6">
    <location>
        <begin position="192"/>
        <end position="216"/>
    </location>
</feature>
<accession>A0A7X0EEK1</accession>
<dbReference type="PRINTS" id="PR00260">
    <property type="entry name" value="CHEMTRNSDUCR"/>
</dbReference>
<dbReference type="EMBL" id="JACIIZ010000014">
    <property type="protein sequence ID" value="MBB6253992.1"/>
    <property type="molecule type" value="Genomic_DNA"/>
</dbReference>
<evidence type="ECO:0000259" key="8">
    <source>
        <dbReference type="PROSITE" id="PS50192"/>
    </source>
</evidence>
<dbReference type="AlphaFoldDB" id="A0A7X0EEK1"/>
<keyword evidence="6" id="KW-0812">Transmembrane</keyword>
<evidence type="ECO:0000313" key="10">
    <source>
        <dbReference type="EMBL" id="MBB6253992.1"/>
    </source>
</evidence>
<feature type="domain" description="Methyl-accepting transducer" evidence="7">
    <location>
        <begin position="307"/>
        <end position="529"/>
    </location>
</feature>
<sequence length="563" mass="58600">MIRWFANLKLIVKLAIPLCLIAAVAVVIVIMARNGLNELNDATNHVIEVDARRQALALETQGLLNGATVDAKNMILVESDFSKFEKTYREKIAKAQGNVDTLISLADTPERRAINQNLKQVLEAYIAANEPSVEAARRNDDATAAKISMGTARDARVAMMDALQKRVEANGAAMDKAKVDTDVITDNVSHTLMVLAVVSLTASFGLMAAIVIFLTVRPINRITTAMTAIADGKLETEVTGADRRDEVGAVAKALLIFKDNALAVRRLEAEQAGAKARAEAEKRQAMERLAGDFERTVMGVVNGVTTSSTEMQQAAQSLSATAEQTTRQVTSAASAVEQASQSVHTVAAAAEELSASINEIGQQVARSTAIAGGAVDEAQRTQAKVESLVQAANRIGEVMTLISTIAGQTNLLALNATIEAARAGDAGKGFAVVASEVKSLANQTAKATEEISAQISAIQAATGDTAASISAIAGTITQINEIASAIASAVEEQGAATREIASNVQQAAVGTTEIASNITGVTEAAVHTGGAADQMLGTAGRLSSDAGALRTQVDNFLSVLRAA</sequence>
<dbReference type="InterPro" id="IPR024478">
    <property type="entry name" value="HlyB_4HB_MCP"/>
</dbReference>
<dbReference type="PROSITE" id="PS50885">
    <property type="entry name" value="HAMP"/>
    <property type="match status" value="1"/>
</dbReference>
<keyword evidence="2" id="KW-0997">Cell inner membrane</keyword>
<proteinExistence type="inferred from homology"/>
<organism evidence="10 11">
    <name type="scientific">Nitrospirillum iridis</name>
    <dbReference type="NCBI Taxonomy" id="765888"/>
    <lineage>
        <taxon>Bacteria</taxon>
        <taxon>Pseudomonadati</taxon>
        <taxon>Pseudomonadota</taxon>
        <taxon>Alphaproteobacteria</taxon>
        <taxon>Rhodospirillales</taxon>
        <taxon>Azospirillaceae</taxon>
        <taxon>Nitrospirillum</taxon>
    </lineage>
</organism>
<dbReference type="GO" id="GO:0007165">
    <property type="term" value="P:signal transduction"/>
    <property type="evidence" value="ECO:0007669"/>
    <property type="project" value="UniProtKB-KW"/>
</dbReference>
<keyword evidence="2" id="KW-1003">Cell membrane</keyword>
<comment type="similarity">
    <text evidence="4">Belongs to the methyl-accepting chemotaxis (MCP) protein family.</text>
</comment>
<dbReference type="RefSeq" id="WP_184805653.1">
    <property type="nucleotide sequence ID" value="NZ_JACIIZ010000014.1"/>
</dbReference>
<comment type="caution">
    <text evidence="10">The sequence shown here is derived from an EMBL/GenBank/DDBJ whole genome shotgun (WGS) entry which is preliminary data.</text>
</comment>
<dbReference type="Pfam" id="PF00015">
    <property type="entry name" value="MCPsignal"/>
    <property type="match status" value="1"/>
</dbReference>
<dbReference type="Proteomes" id="UP000539175">
    <property type="component" value="Unassembled WGS sequence"/>
</dbReference>
<evidence type="ECO:0000259" key="7">
    <source>
        <dbReference type="PROSITE" id="PS50111"/>
    </source>
</evidence>
<dbReference type="PANTHER" id="PTHR32089">
    <property type="entry name" value="METHYL-ACCEPTING CHEMOTAXIS PROTEIN MCPB"/>
    <property type="match status" value="1"/>
</dbReference>
<dbReference type="InterPro" id="IPR004090">
    <property type="entry name" value="Chemotax_Me-accpt_rcpt"/>
</dbReference>
<comment type="subcellular location">
    <subcellularLocation>
        <location evidence="1">Cell inner membrane</location>
        <topology evidence="1">Multi-pass membrane protein</topology>
    </subcellularLocation>
</comment>
<evidence type="ECO:0000256" key="4">
    <source>
        <dbReference type="ARBA" id="ARBA00029447"/>
    </source>
</evidence>
<keyword evidence="3 5" id="KW-0807">Transducer</keyword>
<feature type="domain" description="T-SNARE coiled-coil homology" evidence="8">
    <location>
        <begin position="459"/>
        <end position="521"/>
    </location>
</feature>
<evidence type="ECO:0000256" key="5">
    <source>
        <dbReference type="PROSITE-ProRule" id="PRU00284"/>
    </source>
</evidence>
<reference evidence="10 11" key="1">
    <citation type="submission" date="2020-08" db="EMBL/GenBank/DDBJ databases">
        <title>Genomic Encyclopedia of Type Strains, Phase IV (KMG-IV): sequencing the most valuable type-strain genomes for metagenomic binning, comparative biology and taxonomic classification.</title>
        <authorList>
            <person name="Goeker M."/>
        </authorList>
    </citation>
    <scope>NUCLEOTIDE SEQUENCE [LARGE SCALE GENOMIC DNA]</scope>
    <source>
        <strain evidence="10 11">DSM 22198</strain>
    </source>
</reference>
<dbReference type="InterPro" id="IPR004089">
    <property type="entry name" value="MCPsignal_dom"/>
</dbReference>
<dbReference type="Gene3D" id="1.10.8.500">
    <property type="entry name" value="HAMP domain in histidine kinase"/>
    <property type="match status" value="1"/>
</dbReference>
<evidence type="ECO:0000256" key="1">
    <source>
        <dbReference type="ARBA" id="ARBA00004429"/>
    </source>
</evidence>
<dbReference type="Gene3D" id="1.10.287.950">
    <property type="entry name" value="Methyl-accepting chemotaxis protein"/>
    <property type="match status" value="1"/>
</dbReference>
<keyword evidence="6" id="KW-0472">Membrane</keyword>
<evidence type="ECO:0000256" key="6">
    <source>
        <dbReference type="SAM" id="Phobius"/>
    </source>
</evidence>